<sequence length="420" mass="48230">MSQLIDRRQNAGKKSTVNRQRFLRRYKNQIKRAVSDAVGKRSITEIDQGEQISIPAKDISEPRFHRGQGGRVERILPGNDEFIAGDRVKRPSGGNGGGGSQASDTGEGEDDFVFQLSREEFLELYFEDLELPDLVKKELAKMTTYKTVRAGVSSSGIPANINVIRSMRQATGRRMALSSPYKRQLREALEELAKLEAIPNPDKVDLLRLQRDIEFLKKKIQSVPFIDTIDLRYNNRIRIPAPSTQAVMFCVMDVSGSMDEAKKDIAKRFFILLYLFLTKNYEKIELVFIRHHTSAKEVNEEEFFYSRETGGTVVSSALELLYNIIEARYPAASWNIYVAQASDGDNWNADSPYCQELLQEKIMPLLQYFAYIEIMPRHHQSLWEVYQLVKGVFPNFAMENIDNIADIYPVFRELFKRKTT</sequence>
<dbReference type="PANTHER" id="PTHR30510">
    <property type="entry name" value="UPF0229 PROTEIN YEAH"/>
    <property type="match status" value="1"/>
</dbReference>
<dbReference type="STRING" id="1034943.BN59_00221"/>
<comment type="similarity">
    <text evidence="1">Belongs to the UPF0229 family.</text>
</comment>
<name>A0A078KW35_9GAMM</name>
<evidence type="ECO:0000256" key="2">
    <source>
        <dbReference type="SAM" id="MobiDB-lite"/>
    </source>
</evidence>
<gene>
    <name evidence="3" type="primary">yhbH</name>
    <name evidence="3" type="ORF">BN59_00221</name>
</gene>
<dbReference type="SUPFAM" id="SSF53300">
    <property type="entry name" value="vWA-like"/>
    <property type="match status" value="1"/>
</dbReference>
<dbReference type="NCBIfam" id="NF003708">
    <property type="entry name" value="PRK05325.1-3"/>
    <property type="match status" value="1"/>
</dbReference>
<protein>
    <recommendedName>
        <fullName evidence="1">UPF0229 protein BN59_00221</fullName>
    </recommendedName>
</protein>
<dbReference type="HAMAP" id="MF_01232">
    <property type="entry name" value="UPF0229"/>
    <property type="match status" value="1"/>
</dbReference>
<evidence type="ECO:0000256" key="1">
    <source>
        <dbReference type="HAMAP-Rule" id="MF_01232"/>
    </source>
</evidence>
<proteinExistence type="inferred from homology"/>
<keyword evidence="4" id="KW-1185">Reference proteome</keyword>
<reference evidence="3 4" key="1">
    <citation type="submission" date="2014-06" db="EMBL/GenBank/DDBJ databases">
        <authorList>
            <person name="Urmite Genomes Urmite Genomes"/>
        </authorList>
    </citation>
    <scope>NUCLEOTIDE SEQUENCE [LARGE SCALE GENOMIC DNA]</scope>
</reference>
<dbReference type="RefSeq" id="WP_043872588.1">
    <property type="nucleotide sequence ID" value="NZ_CCVW01000001.1"/>
</dbReference>
<evidence type="ECO:0000313" key="3">
    <source>
        <dbReference type="EMBL" id="CDZ75959.1"/>
    </source>
</evidence>
<dbReference type="Proteomes" id="UP000044071">
    <property type="component" value="Unassembled WGS sequence"/>
</dbReference>
<dbReference type="PANTHER" id="PTHR30510:SF2">
    <property type="entry name" value="UPF0229 PROTEIN YEAH"/>
    <property type="match status" value="1"/>
</dbReference>
<dbReference type="NCBIfam" id="NF003707">
    <property type="entry name" value="PRK05325.1-2"/>
    <property type="match status" value="1"/>
</dbReference>
<dbReference type="Pfam" id="PF04285">
    <property type="entry name" value="DUF444"/>
    <property type="match status" value="1"/>
</dbReference>
<accession>A0A078KW35</accession>
<evidence type="ECO:0000313" key="4">
    <source>
        <dbReference type="Proteomes" id="UP000044071"/>
    </source>
</evidence>
<dbReference type="InterPro" id="IPR036465">
    <property type="entry name" value="vWFA_dom_sf"/>
</dbReference>
<dbReference type="AlphaFoldDB" id="A0A078KW35"/>
<dbReference type="OrthoDB" id="9788289at2"/>
<dbReference type="EMBL" id="CCSB01000001">
    <property type="protein sequence ID" value="CDZ75959.1"/>
    <property type="molecule type" value="Genomic_DNA"/>
</dbReference>
<dbReference type="eggNOG" id="COG2718">
    <property type="taxonomic scope" value="Bacteria"/>
</dbReference>
<feature type="region of interest" description="Disordered" evidence="2">
    <location>
        <begin position="82"/>
        <end position="108"/>
    </location>
</feature>
<dbReference type="InterPro" id="IPR006698">
    <property type="entry name" value="UPF0229"/>
</dbReference>
<organism evidence="3 4">
    <name type="scientific">Legionella massiliensis</name>
    <dbReference type="NCBI Taxonomy" id="1034943"/>
    <lineage>
        <taxon>Bacteria</taxon>
        <taxon>Pseudomonadati</taxon>
        <taxon>Pseudomonadota</taxon>
        <taxon>Gammaproteobacteria</taxon>
        <taxon>Legionellales</taxon>
        <taxon>Legionellaceae</taxon>
        <taxon>Legionella</taxon>
    </lineage>
</organism>